<dbReference type="SMART" id="SM00033">
    <property type="entry name" value="CH"/>
    <property type="match status" value="1"/>
</dbReference>
<dbReference type="GO" id="GO:0110085">
    <property type="term" value="C:mitotic actomyosin contractile ring"/>
    <property type="evidence" value="ECO:0007669"/>
    <property type="project" value="TreeGrafter"/>
</dbReference>
<protein>
    <recommendedName>
        <fullName evidence="6">Ras GTPase-activating-like protein rng2</fullName>
    </recommendedName>
</protein>
<dbReference type="PROSITE" id="PS50018">
    <property type="entry name" value="RAS_GTPASE_ACTIV_2"/>
    <property type="match status" value="1"/>
</dbReference>
<dbReference type="VEuPathDB" id="FungiDB:C5L36_0B06410"/>
<evidence type="ECO:0008006" key="6">
    <source>
        <dbReference type="Google" id="ProtNLM"/>
    </source>
</evidence>
<dbReference type="SUPFAM" id="SSF47576">
    <property type="entry name" value="Calponin-homology domain, CH-domain"/>
    <property type="match status" value="1"/>
</dbReference>
<dbReference type="InterPro" id="IPR008936">
    <property type="entry name" value="Rho_GTPase_activation_prot"/>
</dbReference>
<dbReference type="PANTHER" id="PTHR14149">
    <property type="entry name" value="RAS GTPASE-ACTIVATING PROTEIN WITH IQ MOTIF"/>
    <property type="match status" value="1"/>
</dbReference>
<dbReference type="Pfam" id="PF03836">
    <property type="entry name" value="RasGAP_C"/>
    <property type="match status" value="1"/>
</dbReference>
<feature type="region of interest" description="Disordered" evidence="1">
    <location>
        <begin position="412"/>
        <end position="441"/>
    </location>
</feature>
<dbReference type="InterPro" id="IPR036872">
    <property type="entry name" value="CH_dom_sf"/>
</dbReference>
<dbReference type="SUPFAM" id="SSF143885">
    <property type="entry name" value="RGC domain-like"/>
    <property type="match status" value="1"/>
</dbReference>
<dbReference type="Pfam" id="PF00307">
    <property type="entry name" value="CH"/>
    <property type="match status" value="1"/>
</dbReference>
<dbReference type="eggNOG" id="KOG2128">
    <property type="taxonomic scope" value="Eukaryota"/>
</dbReference>
<evidence type="ECO:0000313" key="5">
    <source>
        <dbReference type="Proteomes" id="UP000029867"/>
    </source>
</evidence>
<feature type="region of interest" description="Disordered" evidence="1">
    <location>
        <begin position="694"/>
        <end position="728"/>
    </location>
</feature>
<proteinExistence type="predicted"/>
<feature type="region of interest" description="Disordered" evidence="1">
    <location>
        <begin position="75"/>
        <end position="94"/>
    </location>
</feature>
<dbReference type="PANTHER" id="PTHR14149:SF14">
    <property type="entry name" value="CALPONIN-HOMOLOGY (CH) DOMAIN-CONTAINING PROTEIN"/>
    <property type="match status" value="1"/>
</dbReference>
<dbReference type="Proteomes" id="UP000029867">
    <property type="component" value="Unassembled WGS sequence"/>
</dbReference>
<dbReference type="GO" id="GO:0005516">
    <property type="term" value="F:calmodulin binding"/>
    <property type="evidence" value="ECO:0007669"/>
    <property type="project" value="TreeGrafter"/>
</dbReference>
<dbReference type="GO" id="GO:0005096">
    <property type="term" value="F:GTPase activator activity"/>
    <property type="evidence" value="ECO:0007669"/>
    <property type="project" value="TreeGrafter"/>
</dbReference>
<feature type="compositionally biased region" description="Basic and acidic residues" evidence="1">
    <location>
        <begin position="103"/>
        <end position="119"/>
    </location>
</feature>
<evidence type="ECO:0000256" key="1">
    <source>
        <dbReference type="SAM" id="MobiDB-lite"/>
    </source>
</evidence>
<sequence>MSFTPPASASPRIKRAAEMLKMANSEEDDAFLPNPRLRPKQNEVSSRPATPGSPIKKSERPLNNVQKMILRKEQEAKENNASLPARPDMKPPLLGRRNIFVKQDNKIQQDKETSEDKMSTSEMGRMGKINTAMSASPSRKNLDKLSTIQAKLTPKKNEENSTSAPIILPKKRCTSSKRVISNNRKVSRKFSANGTVTNTSCGTLQSWIDEDRNNSKLLAFVCRMIEIKKWIEGVLNLDIGLQDNQIHEFPDYLTNGVLIAKLAQHFDPDHAKRIYENNDGYRMRTAQFKFTQNIVTFLEFTRREKLPSLFIFETNDLYEKKNIPKVIACLHALCCYMAMMGRSPAVDKIEEKAGVLEEHDFDVSLLNQIKQKFGRYPLGRKYIEGFEEAVRVNVGDDIKNLKLIQVEDPIKKPVEAPTEAPTEAPIDEPKGETPVEEMTEGPEEEIGINNELLSVHLVSADASSEHTFDSTFEKTTDETTEQDEEDNNAFLPPSEEEQQLTREARNLFNSIPLSVSLDSISEIQAKYRYMIDNDDFEFLRSSQFSTTDGEPEIEHGRHVINLQSLARGFLLRFDIFVTKETLRLYVNEVVQFQSMIRGLIAREAYYNKEMKAFGSSANMRLILKNRVAHARLVEKLPMIKEYTDEVSQLQNAIRGSLVREKMWKFRKDLLLELNKIIKLQSVIRGSTMRLMIKSGFKPPRKSKQRKPPPQPTSGMTKTSISKSPKTKQLLSSSIISTTSFDAPFEDDLFEKYNLPTVPQLPQPGNVRIRSAERQRNAQYHAELPILQSSERKASKLMHSPTKKKIATLPVERPSIDHINVLELQSSIRGMLTRIRLNKLIDELWMERDHISHFVARIKGVLVRKHVTELRKSLMVYQNEIIGIQSMLRGIESKVDYDCLVEDIHAERNDVILLQNIVRGVIVRREIREIKARLHLEEPCICRLQAIIKGVHGHLQYRSLVENEVPPLKVVQRHISLLSNHELDENAELIKLQEQIQIEKANVRKEIEKFNNLKIKMEILKKHGINIGDMMNKVQKNVDLGNDALDNVDEANFIKTPPVIEKSSNDLSLLLGKFFSILQTDSSYWSTILNYFENSGDLVELKHGNLEDWILLCFNYGEVEKDTSVEPNREEYYYMKLVVSTFKEYLRGFGDESLKKIIKNRVDLEFEYSYWEILIHAYTNLIQQRRLSKTILEDIIFIVTSDEEVSFEYDPSLIIQSLTLNDNERRILENGDNPFQVKVIERAYIQNMQHLRTTTTEIMKILKRKVNKLPQYIRCLLHDMYLTLKENTGLSGLYIMSLLGSIFMQCYILPIFETPENFSININAISDDVETVTNISRNLQIVRIVLNQIASSRKFHGSLAYLSSLNGYVEEMRNFIIGFIKDIIGNTGLNSYKKILDDNIEGFVKIKYEDIREVVGIWNQFTNEIIHKEDDVLKMTIDELKTYIDLEKIKEDVKLPVDKYGYTIIRLEEGVEIEGNIKQLVMERVIMRVKRFLAYILQVQHGDFEDLVDLLVAEIEPNDELRYLEIVRHEKKMNINNESHKYSYPQLKVETIKMLYDLQENGVTTSADGFQKIINLLADDIRHKRQQEKMRKLEAKNVVDTLTELKRRSRLYSKQYNEFERKIDDVLNSKFKVVEITKNESIFKFFRSSGPRKASKASSFGIMKRPLKELQERKVVTKVNDEFARSGFHIRRPSLVVECEKPGHFVVHLNVGVSIRRVSIEELIRNEYEQRGELELFDGLFVSSSKFLQLIIDTFYTGK</sequence>
<accession>A0A099P0D2</accession>
<feature type="region of interest" description="Disordered" evidence="1">
    <location>
        <begin position="99"/>
        <end position="122"/>
    </location>
</feature>
<feature type="domain" description="Ras-GAP" evidence="2">
    <location>
        <begin position="1173"/>
        <end position="1350"/>
    </location>
</feature>
<dbReference type="Pfam" id="PF00616">
    <property type="entry name" value="RasGAP"/>
    <property type="match status" value="1"/>
</dbReference>
<evidence type="ECO:0000259" key="2">
    <source>
        <dbReference type="PROSITE" id="PS50018"/>
    </source>
</evidence>
<dbReference type="Gene3D" id="1.10.506.10">
    <property type="entry name" value="GTPase Activation - p120gap, domain 1"/>
    <property type="match status" value="1"/>
</dbReference>
<feature type="region of interest" description="Disordered" evidence="1">
    <location>
        <begin position="464"/>
        <end position="491"/>
    </location>
</feature>
<feature type="compositionally biased region" description="Acidic residues" evidence="1">
    <location>
        <begin position="478"/>
        <end position="487"/>
    </location>
</feature>
<evidence type="ECO:0000313" key="4">
    <source>
        <dbReference type="EMBL" id="KGK38478.1"/>
    </source>
</evidence>
<dbReference type="EMBL" id="JQFK01000019">
    <property type="protein sequence ID" value="KGK38478.1"/>
    <property type="molecule type" value="Genomic_DNA"/>
</dbReference>
<feature type="compositionally biased region" description="Basic and acidic residues" evidence="1">
    <location>
        <begin position="464"/>
        <end position="477"/>
    </location>
</feature>
<dbReference type="InterPro" id="IPR001715">
    <property type="entry name" value="CH_dom"/>
</dbReference>
<comment type="caution">
    <text evidence="4">The sequence shown here is derived from an EMBL/GenBank/DDBJ whole genome shotgun (WGS) entry which is preliminary data.</text>
</comment>
<dbReference type="GO" id="GO:0051015">
    <property type="term" value="F:actin filament binding"/>
    <property type="evidence" value="ECO:0007669"/>
    <property type="project" value="TreeGrafter"/>
</dbReference>
<feature type="compositionally biased region" description="Low complexity" evidence="1">
    <location>
        <begin position="716"/>
        <end position="728"/>
    </location>
</feature>
<dbReference type="HOGENOM" id="CLU_000972_1_0_1"/>
<reference evidence="5" key="1">
    <citation type="journal article" date="2014" name="Microb. Cell Fact.">
        <title>Exploiting Issatchenkia orientalis SD108 for succinic acid production.</title>
        <authorList>
            <person name="Xiao H."/>
            <person name="Shao Z."/>
            <person name="Jiang Y."/>
            <person name="Dole S."/>
            <person name="Zhao H."/>
        </authorList>
    </citation>
    <scope>NUCLEOTIDE SEQUENCE [LARGE SCALE GENOMIC DNA]</scope>
    <source>
        <strain evidence="5">SD108</strain>
    </source>
</reference>
<dbReference type="Gene3D" id="1.10.418.10">
    <property type="entry name" value="Calponin-like domain"/>
    <property type="match status" value="1"/>
</dbReference>
<name>A0A099P0D2_PICKU</name>
<dbReference type="PROSITE" id="PS50096">
    <property type="entry name" value="IQ"/>
    <property type="match status" value="5"/>
</dbReference>
<evidence type="ECO:0000259" key="3">
    <source>
        <dbReference type="PROSITE" id="PS50021"/>
    </source>
</evidence>
<feature type="region of interest" description="Disordered" evidence="1">
    <location>
        <begin position="21"/>
        <end position="65"/>
    </location>
</feature>
<organism evidence="4 5">
    <name type="scientific">Pichia kudriavzevii</name>
    <name type="common">Yeast</name>
    <name type="synonym">Issatchenkia orientalis</name>
    <dbReference type="NCBI Taxonomy" id="4909"/>
    <lineage>
        <taxon>Eukaryota</taxon>
        <taxon>Fungi</taxon>
        <taxon>Dikarya</taxon>
        <taxon>Ascomycota</taxon>
        <taxon>Saccharomycotina</taxon>
        <taxon>Pichiomycetes</taxon>
        <taxon>Pichiales</taxon>
        <taxon>Pichiaceae</taxon>
        <taxon>Pichia</taxon>
    </lineage>
</organism>
<gene>
    <name evidence="4" type="ORF">JL09_g2356</name>
</gene>
<feature type="domain" description="Calponin-homology (CH)" evidence="3">
    <location>
        <begin position="221"/>
        <end position="338"/>
    </location>
</feature>
<dbReference type="InterPro" id="IPR000593">
    <property type="entry name" value="RasGAP_C"/>
</dbReference>
<dbReference type="InterPro" id="IPR001936">
    <property type="entry name" value="RasGAP_dom"/>
</dbReference>
<dbReference type="SUPFAM" id="SSF48350">
    <property type="entry name" value="GTPase activation domain, GAP"/>
    <property type="match status" value="1"/>
</dbReference>
<dbReference type="PROSITE" id="PS50021">
    <property type="entry name" value="CH"/>
    <property type="match status" value="1"/>
</dbReference>
<dbReference type="GO" id="GO:1903479">
    <property type="term" value="P:mitotic actomyosin contractile ring assembly actin filament organization"/>
    <property type="evidence" value="ECO:0007669"/>
    <property type="project" value="TreeGrafter"/>
</dbReference>